<dbReference type="EMBL" id="ML769396">
    <property type="protein sequence ID" value="KAE9407440.1"/>
    <property type="molecule type" value="Genomic_DNA"/>
</dbReference>
<proteinExistence type="predicted"/>
<protein>
    <recommendedName>
        <fullName evidence="3">F-box domain-containing protein</fullName>
    </recommendedName>
</protein>
<sequence length="102" mass="11614">MDRCPPEICHIIFLLACTDGGYTGRSLSAVSKSIRSISRPTMLQSMSIIGYDQLLAFLNLLEQEQEPTQQDNHALVPPPTPYPRPVKYLFHIRTRAEYRRGP</sequence>
<dbReference type="AlphaFoldDB" id="A0A6A4IBR4"/>
<reference evidence="1" key="1">
    <citation type="journal article" date="2019" name="Environ. Microbiol.">
        <title>Fungal ecological strategies reflected in gene transcription - a case study of two litter decomposers.</title>
        <authorList>
            <person name="Barbi F."/>
            <person name="Kohler A."/>
            <person name="Barry K."/>
            <person name="Baskaran P."/>
            <person name="Daum C."/>
            <person name="Fauchery L."/>
            <person name="Ihrmark K."/>
            <person name="Kuo A."/>
            <person name="LaButti K."/>
            <person name="Lipzen A."/>
            <person name="Morin E."/>
            <person name="Grigoriev I.V."/>
            <person name="Henrissat B."/>
            <person name="Lindahl B."/>
            <person name="Martin F."/>
        </authorList>
    </citation>
    <scope>NUCLEOTIDE SEQUENCE</scope>
    <source>
        <strain evidence="1">JB14</strain>
    </source>
</reference>
<accession>A0A6A4IBR4</accession>
<dbReference type="Proteomes" id="UP000799118">
    <property type="component" value="Unassembled WGS sequence"/>
</dbReference>
<evidence type="ECO:0000313" key="1">
    <source>
        <dbReference type="EMBL" id="KAE9407440.1"/>
    </source>
</evidence>
<gene>
    <name evidence="1" type="ORF">BT96DRAFT_132868</name>
</gene>
<name>A0A6A4IBR4_9AGAR</name>
<evidence type="ECO:0008006" key="3">
    <source>
        <dbReference type="Google" id="ProtNLM"/>
    </source>
</evidence>
<keyword evidence="2" id="KW-1185">Reference proteome</keyword>
<evidence type="ECO:0000313" key="2">
    <source>
        <dbReference type="Proteomes" id="UP000799118"/>
    </source>
</evidence>
<organism evidence="1 2">
    <name type="scientific">Gymnopus androsaceus JB14</name>
    <dbReference type="NCBI Taxonomy" id="1447944"/>
    <lineage>
        <taxon>Eukaryota</taxon>
        <taxon>Fungi</taxon>
        <taxon>Dikarya</taxon>
        <taxon>Basidiomycota</taxon>
        <taxon>Agaricomycotina</taxon>
        <taxon>Agaricomycetes</taxon>
        <taxon>Agaricomycetidae</taxon>
        <taxon>Agaricales</taxon>
        <taxon>Marasmiineae</taxon>
        <taxon>Omphalotaceae</taxon>
        <taxon>Gymnopus</taxon>
    </lineage>
</organism>
<dbReference type="OrthoDB" id="2748701at2759"/>